<comment type="caution">
    <text evidence="2">The sequence shown here is derived from an EMBL/GenBank/DDBJ whole genome shotgun (WGS) entry which is preliminary data.</text>
</comment>
<sequence>MCIDFTNLNKACPKDFYPLPCLGRLVDGSAGHEVFDFMDASRGYHQIRVLPEEEEKTTFIIEYGLYCWIVMTFGLKNTGATYQQMVYTIFQTQIGRNMEIYVDDILVTSKMRSEHLENLRETFIRLRSSMLKLNPEKCSFDVTSGNFRVI</sequence>
<accession>A0AAV3NYM8</accession>
<proteinExistence type="predicted"/>
<dbReference type="Gene3D" id="3.30.70.270">
    <property type="match status" value="2"/>
</dbReference>
<evidence type="ECO:0000259" key="1">
    <source>
        <dbReference type="Pfam" id="PF00078"/>
    </source>
</evidence>
<dbReference type="InterPro" id="IPR000477">
    <property type="entry name" value="RT_dom"/>
</dbReference>
<organism evidence="2 3">
    <name type="scientific">Lithospermum erythrorhizon</name>
    <name type="common">Purple gromwell</name>
    <name type="synonym">Lithospermum officinale var. erythrorhizon</name>
    <dbReference type="NCBI Taxonomy" id="34254"/>
    <lineage>
        <taxon>Eukaryota</taxon>
        <taxon>Viridiplantae</taxon>
        <taxon>Streptophyta</taxon>
        <taxon>Embryophyta</taxon>
        <taxon>Tracheophyta</taxon>
        <taxon>Spermatophyta</taxon>
        <taxon>Magnoliopsida</taxon>
        <taxon>eudicotyledons</taxon>
        <taxon>Gunneridae</taxon>
        <taxon>Pentapetalae</taxon>
        <taxon>asterids</taxon>
        <taxon>lamiids</taxon>
        <taxon>Boraginales</taxon>
        <taxon>Boraginaceae</taxon>
        <taxon>Boraginoideae</taxon>
        <taxon>Lithospermeae</taxon>
        <taxon>Lithospermum</taxon>
    </lineage>
</organism>
<name>A0AAV3NYM8_LITER</name>
<dbReference type="Pfam" id="PF00078">
    <property type="entry name" value="RVT_1"/>
    <property type="match status" value="1"/>
</dbReference>
<evidence type="ECO:0000313" key="3">
    <source>
        <dbReference type="Proteomes" id="UP001454036"/>
    </source>
</evidence>
<dbReference type="EMBL" id="BAABME010016015">
    <property type="protein sequence ID" value="GAA0144058.1"/>
    <property type="molecule type" value="Genomic_DNA"/>
</dbReference>
<keyword evidence="3" id="KW-1185">Reference proteome</keyword>
<evidence type="ECO:0000313" key="2">
    <source>
        <dbReference type="EMBL" id="GAA0144058.1"/>
    </source>
</evidence>
<dbReference type="SUPFAM" id="SSF56672">
    <property type="entry name" value="DNA/RNA polymerases"/>
    <property type="match status" value="1"/>
</dbReference>
<feature type="domain" description="Reverse transcriptase" evidence="1">
    <location>
        <begin position="3"/>
        <end position="141"/>
    </location>
</feature>
<dbReference type="Proteomes" id="UP001454036">
    <property type="component" value="Unassembled WGS sequence"/>
</dbReference>
<dbReference type="AlphaFoldDB" id="A0AAV3NYM8"/>
<dbReference type="PANTHER" id="PTHR24559">
    <property type="entry name" value="TRANSPOSON TY3-I GAG-POL POLYPROTEIN"/>
    <property type="match status" value="1"/>
</dbReference>
<protein>
    <recommendedName>
        <fullName evidence="1">Reverse transcriptase domain-containing protein</fullName>
    </recommendedName>
</protein>
<dbReference type="InterPro" id="IPR043128">
    <property type="entry name" value="Rev_trsase/Diguanyl_cyclase"/>
</dbReference>
<reference evidence="2 3" key="1">
    <citation type="submission" date="2024-01" db="EMBL/GenBank/DDBJ databases">
        <title>The complete chloroplast genome sequence of Lithospermum erythrorhizon: insights into the phylogenetic relationship among Boraginaceae species and the maternal lineages of purple gromwells.</title>
        <authorList>
            <person name="Okada T."/>
            <person name="Watanabe K."/>
        </authorList>
    </citation>
    <scope>NUCLEOTIDE SEQUENCE [LARGE SCALE GENOMIC DNA]</scope>
</reference>
<dbReference type="InterPro" id="IPR053134">
    <property type="entry name" value="RNA-dir_DNA_polymerase"/>
</dbReference>
<dbReference type="CDD" id="cd01647">
    <property type="entry name" value="RT_LTR"/>
    <property type="match status" value="1"/>
</dbReference>
<dbReference type="InterPro" id="IPR043502">
    <property type="entry name" value="DNA/RNA_pol_sf"/>
</dbReference>
<gene>
    <name evidence="2" type="ORF">LIER_35864</name>
</gene>
<dbReference type="PANTHER" id="PTHR24559:SF444">
    <property type="entry name" value="REVERSE TRANSCRIPTASE DOMAIN-CONTAINING PROTEIN"/>
    <property type="match status" value="1"/>
</dbReference>